<evidence type="ECO:0000313" key="8">
    <source>
        <dbReference type="Proteomes" id="UP000249590"/>
    </source>
</evidence>
<protein>
    <recommendedName>
        <fullName evidence="6">HTH lysR-type domain-containing protein</fullName>
    </recommendedName>
</protein>
<dbReference type="Proteomes" id="UP000249590">
    <property type="component" value="Unassembled WGS sequence"/>
</dbReference>
<dbReference type="GO" id="GO:0003700">
    <property type="term" value="F:DNA-binding transcription factor activity"/>
    <property type="evidence" value="ECO:0007669"/>
    <property type="project" value="InterPro"/>
</dbReference>
<reference evidence="7 8" key="1">
    <citation type="submission" date="2018-05" db="EMBL/GenBank/DDBJ databases">
        <title>Acuticoccus sediminis sp. nov., isolated from deep-sea sediment of Indian Ocean.</title>
        <authorList>
            <person name="Liu X."/>
            <person name="Lai Q."/>
            <person name="Du Y."/>
            <person name="Sun F."/>
            <person name="Zhang X."/>
            <person name="Wang S."/>
            <person name="Shao Z."/>
        </authorList>
    </citation>
    <scope>NUCLEOTIDE SEQUENCE [LARGE SCALE GENOMIC DNA]</scope>
    <source>
        <strain evidence="7 8">PTG4-2</strain>
    </source>
</reference>
<dbReference type="Pfam" id="PF00126">
    <property type="entry name" value="HTH_1"/>
    <property type="match status" value="1"/>
</dbReference>
<feature type="compositionally biased region" description="Low complexity" evidence="5">
    <location>
        <begin position="59"/>
        <end position="74"/>
    </location>
</feature>
<gene>
    <name evidence="7" type="ORF">DLJ53_06540</name>
</gene>
<feature type="compositionally biased region" description="Low complexity" evidence="5">
    <location>
        <begin position="119"/>
        <end position="131"/>
    </location>
</feature>
<evidence type="ECO:0000256" key="1">
    <source>
        <dbReference type="ARBA" id="ARBA00009437"/>
    </source>
</evidence>
<keyword evidence="4" id="KW-0804">Transcription</keyword>
<sequence length="458" mass="48567">MAPPRGRARPARHSPKPSPARSASPPPAPAGATSRTGAPASGRPAADAGSALPSPPARLPTAATPRSARCPPASRRGRLAANPARSAALRTHAGAAVRPAAPAAVPGRPPTGSARDPSHPSSRPCSHPPGSVDLNVSSPHSSVERIVLTRSVSYFDQCTSKGVRSMGLQLLDTDLIRTFVSVCETGSFRRAAERINRTPSAVSMQMAKLEEHLGAPLFQREGRSIAVSMKGEELFAYAKRILSLNEEAVSRFRKPNLSGLVRLGVPDDYETRLLPSVFARFAKVCPDAQIELVLATSPELVERVAKDELDVAIGTSEAMSTAEVPGELLHAEPMVWLGRVGGTAKLKRPLPVAVPGHHCAWRHMGLQALERADVAYRTAFTSEHSHGQLAALMADLAISPLPASYRTAELERIGEEAGLPEIGLVATHICVHPTANDTARAFADIARETFANHEVPSR</sequence>
<dbReference type="InterPro" id="IPR005119">
    <property type="entry name" value="LysR_subst-bd"/>
</dbReference>
<dbReference type="AlphaFoldDB" id="A0A8B2P4Q4"/>
<name>A0A8B2P4Q4_9HYPH</name>
<comment type="caution">
    <text evidence="7">The sequence shown here is derived from an EMBL/GenBank/DDBJ whole genome shotgun (WGS) entry which is preliminary data.</text>
</comment>
<evidence type="ECO:0000256" key="3">
    <source>
        <dbReference type="ARBA" id="ARBA00023125"/>
    </source>
</evidence>
<feature type="domain" description="HTH lysR-type" evidence="6">
    <location>
        <begin position="171"/>
        <end position="228"/>
    </location>
</feature>
<evidence type="ECO:0000313" key="7">
    <source>
        <dbReference type="EMBL" id="RAI04102.1"/>
    </source>
</evidence>
<dbReference type="Gene3D" id="3.40.190.10">
    <property type="entry name" value="Periplasmic binding protein-like II"/>
    <property type="match status" value="2"/>
</dbReference>
<proteinExistence type="inferred from homology"/>
<dbReference type="PANTHER" id="PTHR30579">
    <property type="entry name" value="TRANSCRIPTIONAL REGULATOR"/>
    <property type="match status" value="1"/>
</dbReference>
<feature type="compositionally biased region" description="Low complexity" evidence="5">
    <location>
        <begin position="30"/>
        <end position="41"/>
    </location>
</feature>
<dbReference type="PRINTS" id="PR00039">
    <property type="entry name" value="HTHLYSR"/>
</dbReference>
<feature type="region of interest" description="Disordered" evidence="5">
    <location>
        <begin position="1"/>
        <end position="138"/>
    </location>
</feature>
<evidence type="ECO:0000259" key="6">
    <source>
        <dbReference type="PROSITE" id="PS50931"/>
    </source>
</evidence>
<keyword evidence="2" id="KW-0805">Transcription regulation</keyword>
<keyword evidence="3" id="KW-0238">DNA-binding</keyword>
<dbReference type="InterPro" id="IPR050176">
    <property type="entry name" value="LTTR"/>
</dbReference>
<keyword evidence="8" id="KW-1185">Reference proteome</keyword>
<dbReference type="InterPro" id="IPR036388">
    <property type="entry name" value="WH-like_DNA-bd_sf"/>
</dbReference>
<evidence type="ECO:0000256" key="5">
    <source>
        <dbReference type="SAM" id="MobiDB-lite"/>
    </source>
</evidence>
<evidence type="ECO:0000256" key="4">
    <source>
        <dbReference type="ARBA" id="ARBA00023163"/>
    </source>
</evidence>
<dbReference type="PANTHER" id="PTHR30579:SF7">
    <property type="entry name" value="HTH-TYPE TRANSCRIPTIONAL REGULATOR LRHA-RELATED"/>
    <property type="match status" value="1"/>
</dbReference>
<accession>A0A8B2P4Q4</accession>
<dbReference type="Gene3D" id="1.10.10.10">
    <property type="entry name" value="Winged helix-like DNA-binding domain superfamily/Winged helix DNA-binding domain"/>
    <property type="match status" value="1"/>
</dbReference>
<feature type="compositionally biased region" description="Basic residues" evidence="5">
    <location>
        <begin position="1"/>
        <end position="15"/>
    </location>
</feature>
<dbReference type="SUPFAM" id="SSF46785">
    <property type="entry name" value="Winged helix' DNA-binding domain"/>
    <property type="match status" value="1"/>
</dbReference>
<dbReference type="FunFam" id="1.10.10.10:FF:000001">
    <property type="entry name" value="LysR family transcriptional regulator"/>
    <property type="match status" value="1"/>
</dbReference>
<dbReference type="InterPro" id="IPR036390">
    <property type="entry name" value="WH_DNA-bd_sf"/>
</dbReference>
<dbReference type="Pfam" id="PF03466">
    <property type="entry name" value="LysR_substrate"/>
    <property type="match status" value="1"/>
</dbReference>
<dbReference type="InterPro" id="IPR000847">
    <property type="entry name" value="LysR_HTH_N"/>
</dbReference>
<dbReference type="EMBL" id="QHHQ01000001">
    <property type="protein sequence ID" value="RAI04102.1"/>
    <property type="molecule type" value="Genomic_DNA"/>
</dbReference>
<organism evidence="7 8">
    <name type="scientific">Acuticoccus sediminis</name>
    <dbReference type="NCBI Taxonomy" id="2184697"/>
    <lineage>
        <taxon>Bacteria</taxon>
        <taxon>Pseudomonadati</taxon>
        <taxon>Pseudomonadota</taxon>
        <taxon>Alphaproteobacteria</taxon>
        <taxon>Hyphomicrobiales</taxon>
        <taxon>Amorphaceae</taxon>
        <taxon>Acuticoccus</taxon>
    </lineage>
</organism>
<dbReference type="SUPFAM" id="SSF53850">
    <property type="entry name" value="Periplasmic binding protein-like II"/>
    <property type="match status" value="1"/>
</dbReference>
<dbReference type="PROSITE" id="PS50931">
    <property type="entry name" value="HTH_LYSR"/>
    <property type="match status" value="1"/>
</dbReference>
<dbReference type="GO" id="GO:0003677">
    <property type="term" value="F:DNA binding"/>
    <property type="evidence" value="ECO:0007669"/>
    <property type="project" value="UniProtKB-KW"/>
</dbReference>
<feature type="compositionally biased region" description="Low complexity" evidence="5">
    <location>
        <begin position="93"/>
        <end position="106"/>
    </location>
</feature>
<evidence type="ECO:0000256" key="2">
    <source>
        <dbReference type="ARBA" id="ARBA00023015"/>
    </source>
</evidence>
<comment type="similarity">
    <text evidence="1">Belongs to the LysR transcriptional regulatory family.</text>
</comment>